<evidence type="ECO:0000256" key="6">
    <source>
        <dbReference type="ARBA" id="ARBA00022679"/>
    </source>
</evidence>
<evidence type="ECO:0000256" key="5">
    <source>
        <dbReference type="ARBA" id="ARBA00022576"/>
    </source>
</evidence>
<sequence>MTQKGAEACYSPQGKKEIQTSIAYYMANASKIRDGLKKAGYEVFGGVNAPYIWLKTSDNLSSWDFFDKLLNKAQVVGTPGSGFGPAGEGYFRLSAFGKKEDVEEAIARITSL</sequence>
<evidence type="ECO:0000256" key="2">
    <source>
        <dbReference type="ARBA" id="ARBA00004982"/>
    </source>
</evidence>
<dbReference type="GO" id="GO:0009089">
    <property type="term" value="P:lysine biosynthetic process via diaminopimelate"/>
    <property type="evidence" value="ECO:0007669"/>
    <property type="project" value="UniProtKB-UniPathway"/>
</dbReference>
<dbReference type="GO" id="GO:0010285">
    <property type="term" value="F:L,L-diaminopimelate aminotransferase activity"/>
    <property type="evidence" value="ECO:0007669"/>
    <property type="project" value="UniProtKB-EC"/>
</dbReference>
<dbReference type="GO" id="GO:0030170">
    <property type="term" value="F:pyridoxal phosphate binding"/>
    <property type="evidence" value="ECO:0007669"/>
    <property type="project" value="InterPro"/>
</dbReference>
<comment type="caution">
    <text evidence="10">The sequence shown here is derived from an EMBL/GenBank/DDBJ whole genome shotgun (WGS) entry which is preliminary data.</text>
</comment>
<feature type="domain" description="Aminotransferase class I/classII large" evidence="9">
    <location>
        <begin position="6"/>
        <end position="109"/>
    </location>
</feature>
<evidence type="ECO:0000313" key="10">
    <source>
        <dbReference type="EMBL" id="EMN32825.1"/>
    </source>
</evidence>
<dbReference type="InterPro" id="IPR015424">
    <property type="entry name" value="PyrdxlP-dep_Trfase"/>
</dbReference>
<name>M6KLU6_LEPIR</name>
<dbReference type="InterPro" id="IPR015422">
    <property type="entry name" value="PyrdxlP-dep_Trfase_small"/>
</dbReference>
<evidence type="ECO:0000256" key="3">
    <source>
        <dbReference type="ARBA" id="ARBA00013138"/>
    </source>
</evidence>
<dbReference type="AlphaFoldDB" id="M6KLU6"/>
<dbReference type="SUPFAM" id="SSF53383">
    <property type="entry name" value="PLP-dependent transferases"/>
    <property type="match status" value="1"/>
</dbReference>
<accession>M6KLU6</accession>
<keyword evidence="7" id="KW-0663">Pyridoxal phosphate</keyword>
<dbReference type="Pfam" id="PF00155">
    <property type="entry name" value="Aminotran_1_2"/>
    <property type="match status" value="1"/>
</dbReference>
<dbReference type="InterPro" id="IPR004839">
    <property type="entry name" value="Aminotransferase_I/II_large"/>
</dbReference>
<evidence type="ECO:0000313" key="11">
    <source>
        <dbReference type="Proteomes" id="UP000012137"/>
    </source>
</evidence>
<evidence type="ECO:0000256" key="1">
    <source>
        <dbReference type="ARBA" id="ARBA00001933"/>
    </source>
</evidence>
<reference evidence="10 11" key="1">
    <citation type="submission" date="2013-01" db="EMBL/GenBank/DDBJ databases">
        <authorList>
            <person name="Harkins D.M."/>
            <person name="Durkin A.S."/>
            <person name="Brinkac L.M."/>
            <person name="Haft D.H."/>
            <person name="Selengut J.D."/>
            <person name="Sanka R."/>
            <person name="DePew J."/>
            <person name="Purushe J."/>
            <person name="Peacock S.J."/>
            <person name="Thaipadungpanit J."/>
            <person name="Wuthiekanun V.W."/>
            <person name="Day N.P."/>
            <person name="Vinetz J.M."/>
            <person name="Sutton G.G."/>
            <person name="Nierman W.C."/>
            <person name="Fouts D.E."/>
        </authorList>
    </citation>
    <scope>NUCLEOTIDE SEQUENCE [LARGE SCALE GENOMIC DNA]</scope>
    <source>
        <strain evidence="10 11">L0374</strain>
    </source>
</reference>
<dbReference type="Proteomes" id="UP000012137">
    <property type="component" value="Unassembled WGS sequence"/>
</dbReference>
<dbReference type="InterPro" id="IPR019942">
    <property type="entry name" value="DapL/ALD1"/>
</dbReference>
<dbReference type="Gene3D" id="3.90.1150.10">
    <property type="entry name" value="Aspartate Aminotransferase, domain 1"/>
    <property type="match status" value="1"/>
</dbReference>
<evidence type="ECO:0000256" key="7">
    <source>
        <dbReference type="ARBA" id="ARBA00022898"/>
    </source>
</evidence>
<dbReference type="PANTHER" id="PTHR43144">
    <property type="entry name" value="AMINOTRANSFERASE"/>
    <property type="match status" value="1"/>
</dbReference>
<dbReference type="EMBL" id="AHMZ02000011">
    <property type="protein sequence ID" value="EMN32825.1"/>
    <property type="molecule type" value="Genomic_DNA"/>
</dbReference>
<keyword evidence="6 10" id="KW-0808">Transferase</keyword>
<evidence type="ECO:0000256" key="8">
    <source>
        <dbReference type="ARBA" id="ARBA00051934"/>
    </source>
</evidence>
<comment type="cofactor">
    <cofactor evidence="1">
        <name>pyridoxal 5'-phosphate</name>
        <dbReference type="ChEBI" id="CHEBI:597326"/>
    </cofactor>
</comment>
<keyword evidence="5 10" id="KW-0032">Aminotransferase</keyword>
<evidence type="ECO:0000256" key="4">
    <source>
        <dbReference type="ARBA" id="ARBA00018052"/>
    </source>
</evidence>
<organism evidence="10 11">
    <name type="scientific">Leptospira interrogans serovar Pyrogenes str. L0374</name>
    <dbReference type="NCBI Taxonomy" id="1049928"/>
    <lineage>
        <taxon>Bacteria</taxon>
        <taxon>Pseudomonadati</taxon>
        <taxon>Spirochaetota</taxon>
        <taxon>Spirochaetia</taxon>
        <taxon>Leptospirales</taxon>
        <taxon>Leptospiraceae</taxon>
        <taxon>Leptospira</taxon>
    </lineage>
</organism>
<evidence type="ECO:0000259" key="9">
    <source>
        <dbReference type="Pfam" id="PF00155"/>
    </source>
</evidence>
<protein>
    <recommendedName>
        <fullName evidence="4">LL-diaminopimelate aminotransferase</fullName>
        <ecNumber evidence="3">2.6.1.83</ecNumber>
    </recommendedName>
</protein>
<dbReference type="UniPathway" id="UPA00034">
    <property type="reaction ID" value="UER00466"/>
</dbReference>
<proteinExistence type="predicted"/>
<gene>
    <name evidence="10" type="ORF">LEP1GSC083_0144</name>
</gene>
<comment type="catalytic activity">
    <reaction evidence="8">
        <text>(2S,6S)-2,6-diaminopimelate + 2-oxoglutarate = (S)-2,3,4,5-tetrahydrodipicolinate + L-glutamate + H2O + H(+)</text>
        <dbReference type="Rhea" id="RHEA:23988"/>
        <dbReference type="ChEBI" id="CHEBI:15377"/>
        <dbReference type="ChEBI" id="CHEBI:15378"/>
        <dbReference type="ChEBI" id="CHEBI:16810"/>
        <dbReference type="ChEBI" id="CHEBI:16845"/>
        <dbReference type="ChEBI" id="CHEBI:29985"/>
        <dbReference type="ChEBI" id="CHEBI:57609"/>
        <dbReference type="EC" id="2.6.1.83"/>
    </reaction>
</comment>
<comment type="pathway">
    <text evidence="2">Amino-acid biosynthesis; L-lysine biosynthesis via DAP pathway; LL-2,6-diaminopimelate from (S)-tetrahydrodipicolinate (aminotransferase route): step 1/1.</text>
</comment>
<dbReference type="EC" id="2.6.1.83" evidence="3"/>